<accession>A0ABS5I3A2</accession>
<organism evidence="2 3">
    <name type="scientific">Shewanella intestini</name>
    <dbReference type="NCBI Taxonomy" id="2017544"/>
    <lineage>
        <taxon>Bacteria</taxon>
        <taxon>Pseudomonadati</taxon>
        <taxon>Pseudomonadota</taxon>
        <taxon>Gammaproteobacteria</taxon>
        <taxon>Alteromonadales</taxon>
        <taxon>Shewanellaceae</taxon>
        <taxon>Shewanella</taxon>
    </lineage>
</organism>
<dbReference type="EMBL" id="JAAIKR010000009">
    <property type="protein sequence ID" value="MBR9728376.1"/>
    <property type="molecule type" value="Genomic_DNA"/>
</dbReference>
<dbReference type="Gene3D" id="3.30.2350.10">
    <property type="entry name" value="Pseudouridine synthase"/>
    <property type="match status" value="1"/>
</dbReference>
<dbReference type="PANTHER" id="PTHR21600:SF84">
    <property type="entry name" value="PSEUDOURIDINE SYNTHASE RSUA_RLUA-LIKE DOMAIN-CONTAINING PROTEIN"/>
    <property type="match status" value="1"/>
</dbReference>
<dbReference type="Proteomes" id="UP000811844">
    <property type="component" value="Unassembled WGS sequence"/>
</dbReference>
<dbReference type="SUPFAM" id="SSF55120">
    <property type="entry name" value="Pseudouridine synthase"/>
    <property type="match status" value="1"/>
</dbReference>
<dbReference type="RefSeq" id="WP_153664809.1">
    <property type="nucleotide sequence ID" value="NZ_JAAIKR010000009.1"/>
</dbReference>
<comment type="caution">
    <text evidence="2">The sequence shown here is derived from an EMBL/GenBank/DDBJ whole genome shotgun (WGS) entry which is preliminary data.</text>
</comment>
<dbReference type="PROSITE" id="PS01129">
    <property type="entry name" value="PSI_RLU"/>
    <property type="match status" value="1"/>
</dbReference>
<evidence type="ECO:0000259" key="1">
    <source>
        <dbReference type="Pfam" id="PF00849"/>
    </source>
</evidence>
<reference evidence="2 3" key="1">
    <citation type="submission" date="2020-02" db="EMBL/GenBank/DDBJ databases">
        <title>Shewanella WXL01 sp. nov., a marine bacterium isolated from green algae in Luhuitou Fringing Reef (Northern South China Sea).</title>
        <authorList>
            <person name="Wang X."/>
        </authorList>
    </citation>
    <scope>NUCLEOTIDE SEQUENCE [LARGE SCALE GENOMIC DNA]</scope>
    <source>
        <strain evidence="2 3">MCCC 1A01895</strain>
    </source>
</reference>
<dbReference type="InterPro" id="IPR006145">
    <property type="entry name" value="PsdUridine_synth_RsuA/RluA"/>
</dbReference>
<proteinExistence type="predicted"/>
<evidence type="ECO:0000313" key="2">
    <source>
        <dbReference type="EMBL" id="MBR9728376.1"/>
    </source>
</evidence>
<protein>
    <submittedName>
        <fullName evidence="2">Pseudouridine synthase</fullName>
    </submittedName>
</protein>
<dbReference type="InterPro" id="IPR020103">
    <property type="entry name" value="PsdUridine_synth_cat_dom_sf"/>
</dbReference>
<dbReference type="PANTHER" id="PTHR21600">
    <property type="entry name" value="MITOCHONDRIAL RNA PSEUDOURIDINE SYNTHASE"/>
    <property type="match status" value="1"/>
</dbReference>
<sequence>MSANSAIAAQPSYVILPRESELNGQSFTHVIDFLQWKFAQIGADVWRARMAAGKVHWQNGELIDANSRYHATKRVYYYREVVAETKVPFSETILHQDEHCIVVYKPHFLPVTPGGNYVNECLLHRLRIATGIDTIAPAHRLDKDTAGVILMTVNPAVRAQYHQLFVDGNIAKTYQAIAELPPELVSLHAQGALTLPMHWTVKNRLKPSTPSFTMAVVAGEANSHSEITLIDVQDGLGLFELSPITGKTHQLRVHMQSLGMPILNDRFYPQLQPKGPDNFAKPLQLLAQKLSFIDPITKQSRCFIANGLAWKK</sequence>
<dbReference type="Pfam" id="PF00849">
    <property type="entry name" value="PseudoU_synth_2"/>
    <property type="match status" value="1"/>
</dbReference>
<evidence type="ECO:0000313" key="3">
    <source>
        <dbReference type="Proteomes" id="UP000811844"/>
    </source>
</evidence>
<dbReference type="InterPro" id="IPR050188">
    <property type="entry name" value="RluA_PseudoU_synthase"/>
</dbReference>
<gene>
    <name evidence="2" type="ORF">G3R48_10370</name>
</gene>
<dbReference type="InterPro" id="IPR006224">
    <property type="entry name" value="PsdUridine_synth_RluA-like_CS"/>
</dbReference>
<dbReference type="CDD" id="cd02558">
    <property type="entry name" value="PSRA_1"/>
    <property type="match status" value="1"/>
</dbReference>
<name>A0ABS5I3A2_9GAMM</name>
<feature type="domain" description="Pseudouridine synthase RsuA/RluA-like" evidence="1">
    <location>
        <begin position="99"/>
        <end position="257"/>
    </location>
</feature>
<keyword evidence="3" id="KW-1185">Reference proteome</keyword>